<evidence type="ECO:0000256" key="8">
    <source>
        <dbReference type="ARBA" id="ARBA00022801"/>
    </source>
</evidence>
<feature type="transmembrane region" description="Helical" evidence="15">
    <location>
        <begin position="474"/>
        <end position="495"/>
    </location>
</feature>
<gene>
    <name evidence="18" type="ORF">RHS03_09679</name>
</gene>
<feature type="transmembrane region" description="Helical" evidence="15">
    <location>
        <begin position="451"/>
        <end position="468"/>
    </location>
</feature>
<proteinExistence type="inferred from homology"/>
<evidence type="ECO:0000256" key="5">
    <source>
        <dbReference type="ARBA" id="ARBA00019685"/>
    </source>
</evidence>
<dbReference type="InterPro" id="IPR036286">
    <property type="entry name" value="LexA/Signal_pep-like_sf"/>
</dbReference>
<feature type="transmembrane region" description="Helical" evidence="15">
    <location>
        <begin position="322"/>
        <end position="342"/>
    </location>
</feature>
<evidence type="ECO:0000256" key="9">
    <source>
        <dbReference type="ARBA" id="ARBA00022824"/>
    </source>
</evidence>
<comment type="subcellular location">
    <subcellularLocation>
        <location evidence="2">Endoplasmic reticulum membrane</location>
        <topology evidence="2">Single-pass type II membrane protein</topology>
    </subcellularLocation>
</comment>
<keyword evidence="8 15" id="KW-0378">Hydrolase</keyword>
<evidence type="ECO:0000256" key="14">
    <source>
        <dbReference type="ARBA" id="ARBA00047037"/>
    </source>
</evidence>
<keyword evidence="9 15" id="KW-0256">Endoplasmic reticulum</keyword>
<comment type="similarity">
    <text evidence="3 15">Belongs to the peptidase S26B family.</text>
</comment>
<evidence type="ECO:0000256" key="16">
    <source>
        <dbReference type="SAM" id="MobiDB-lite"/>
    </source>
</evidence>
<evidence type="ECO:0000313" key="19">
    <source>
        <dbReference type="Proteomes" id="UP000602905"/>
    </source>
</evidence>
<dbReference type="PANTHER" id="PTHR10806:SF6">
    <property type="entry name" value="SIGNAL PEPTIDASE COMPLEX CATALYTIC SUBUNIT SEC11"/>
    <property type="match status" value="1"/>
</dbReference>
<evidence type="ECO:0000256" key="12">
    <source>
        <dbReference type="ARBA" id="ARBA00023136"/>
    </source>
</evidence>
<dbReference type="InterPro" id="IPR019756">
    <property type="entry name" value="Pept_S26A_signal_pept_1_Ser-AS"/>
</dbReference>
<keyword evidence="17" id="KW-0732">Signal</keyword>
<dbReference type="PANTHER" id="PTHR10806">
    <property type="entry name" value="SIGNAL PEPTIDASE COMPLEX CATALYTIC SUBUNIT SEC11"/>
    <property type="match status" value="1"/>
</dbReference>
<name>A0A8H7LSS4_9AGAM</name>
<keyword evidence="10 15" id="KW-0735">Signal-anchor</keyword>
<dbReference type="GO" id="GO:0004252">
    <property type="term" value="F:serine-type endopeptidase activity"/>
    <property type="evidence" value="ECO:0007669"/>
    <property type="project" value="InterPro"/>
</dbReference>
<dbReference type="InterPro" id="IPR001733">
    <property type="entry name" value="Peptidase_S26B"/>
</dbReference>
<accession>A0A8H7LSS4</accession>
<evidence type="ECO:0000313" key="18">
    <source>
        <dbReference type="EMBL" id="KAF8688646.1"/>
    </source>
</evidence>
<feature type="transmembrane region" description="Helical" evidence="15">
    <location>
        <begin position="393"/>
        <end position="415"/>
    </location>
</feature>
<evidence type="ECO:0000256" key="2">
    <source>
        <dbReference type="ARBA" id="ARBA00004648"/>
    </source>
</evidence>
<dbReference type="SUPFAM" id="SSF51306">
    <property type="entry name" value="LexA/Signal peptidase"/>
    <property type="match status" value="1"/>
</dbReference>
<evidence type="ECO:0000256" key="17">
    <source>
        <dbReference type="SAM" id="SignalP"/>
    </source>
</evidence>
<evidence type="ECO:0000256" key="10">
    <source>
        <dbReference type="ARBA" id="ARBA00022968"/>
    </source>
</evidence>
<feature type="signal peptide" evidence="17">
    <location>
        <begin position="1"/>
        <end position="20"/>
    </location>
</feature>
<keyword evidence="12 15" id="KW-0472">Membrane</keyword>
<dbReference type="OrthoDB" id="3342455at2759"/>
<feature type="chain" id="PRO_5034915961" description="Signal peptidase complex catalytic subunit SEC11" evidence="17">
    <location>
        <begin position="21"/>
        <end position="542"/>
    </location>
</feature>
<organism evidence="18 19">
    <name type="scientific">Rhizoctonia solani</name>
    <dbReference type="NCBI Taxonomy" id="456999"/>
    <lineage>
        <taxon>Eukaryota</taxon>
        <taxon>Fungi</taxon>
        <taxon>Dikarya</taxon>
        <taxon>Basidiomycota</taxon>
        <taxon>Agaricomycotina</taxon>
        <taxon>Agaricomycetes</taxon>
        <taxon>Cantharellales</taxon>
        <taxon>Ceratobasidiaceae</taxon>
        <taxon>Rhizoctonia</taxon>
    </lineage>
</organism>
<evidence type="ECO:0000256" key="13">
    <source>
        <dbReference type="ARBA" id="ARBA00045533"/>
    </source>
</evidence>
<dbReference type="NCBIfam" id="TIGR02228">
    <property type="entry name" value="sigpep_I_arch"/>
    <property type="match status" value="1"/>
</dbReference>
<evidence type="ECO:0000256" key="6">
    <source>
        <dbReference type="ARBA" id="ARBA00022670"/>
    </source>
</evidence>
<dbReference type="EMBL" id="JACYCD010000692">
    <property type="protein sequence ID" value="KAF8688646.1"/>
    <property type="molecule type" value="Genomic_DNA"/>
</dbReference>
<feature type="non-terminal residue" evidence="18">
    <location>
        <position position="1"/>
    </location>
</feature>
<evidence type="ECO:0000256" key="11">
    <source>
        <dbReference type="ARBA" id="ARBA00022989"/>
    </source>
</evidence>
<evidence type="ECO:0000256" key="7">
    <source>
        <dbReference type="ARBA" id="ARBA00022692"/>
    </source>
</evidence>
<comment type="caution">
    <text evidence="18">The sequence shown here is derived from an EMBL/GenBank/DDBJ whole genome shotgun (WGS) entry which is preliminary data.</text>
</comment>
<dbReference type="PRINTS" id="PR00728">
    <property type="entry name" value="SIGNALPTASE"/>
</dbReference>
<feature type="transmembrane region" description="Helical" evidence="15">
    <location>
        <begin position="249"/>
        <end position="270"/>
    </location>
</feature>
<dbReference type="GO" id="GO:0005787">
    <property type="term" value="C:signal peptidase complex"/>
    <property type="evidence" value="ECO:0007669"/>
    <property type="project" value="TreeGrafter"/>
</dbReference>
<evidence type="ECO:0000256" key="4">
    <source>
        <dbReference type="ARBA" id="ARBA00013208"/>
    </source>
</evidence>
<feature type="region of interest" description="Disordered" evidence="16">
    <location>
        <begin position="507"/>
        <end position="542"/>
    </location>
</feature>
<protein>
    <recommendedName>
        <fullName evidence="5 15">Signal peptidase complex catalytic subunit SEC11</fullName>
        <ecNumber evidence="4 15">3.4.21.89</ecNumber>
    </recommendedName>
</protein>
<keyword evidence="7 15" id="KW-0812">Transmembrane</keyword>
<dbReference type="InterPro" id="IPR019533">
    <property type="entry name" value="Peptidase_S26"/>
</dbReference>
<dbReference type="GO" id="GO:0009003">
    <property type="term" value="F:signal peptidase activity"/>
    <property type="evidence" value="ECO:0007669"/>
    <property type="project" value="UniProtKB-EC"/>
</dbReference>
<keyword evidence="11 15" id="KW-1133">Transmembrane helix</keyword>
<evidence type="ECO:0000256" key="15">
    <source>
        <dbReference type="RuleBase" id="RU362047"/>
    </source>
</evidence>
<evidence type="ECO:0000256" key="1">
    <source>
        <dbReference type="ARBA" id="ARBA00000677"/>
    </source>
</evidence>
<dbReference type="PROSITE" id="PS00501">
    <property type="entry name" value="SPASE_I_1"/>
    <property type="match status" value="1"/>
</dbReference>
<dbReference type="GO" id="GO:0006465">
    <property type="term" value="P:signal peptide processing"/>
    <property type="evidence" value="ECO:0007669"/>
    <property type="project" value="UniProtKB-UniRule"/>
</dbReference>
<dbReference type="CDD" id="cd06530">
    <property type="entry name" value="S26_SPase_I"/>
    <property type="match status" value="1"/>
</dbReference>
<comment type="subunit">
    <text evidence="14">Component of the signal peptidase complex (SPC) composed of a catalytic subunit SEC11 and three accessory subunits SPC1, SPC2 and SPC3. The complex induces a local thinning of the ER membrane which is used to measure the length of the signal peptide (SP) h-region of protein substrates. This ensures the selectivity of the complex towards h-regions shorter than 18-20 amino acids. SPC associates with the translocon complex.</text>
</comment>
<dbReference type="Proteomes" id="UP000602905">
    <property type="component" value="Unassembled WGS sequence"/>
</dbReference>
<comment type="catalytic activity">
    <reaction evidence="1 15">
        <text>Cleavage of hydrophobic, N-terminal signal or leader sequences from secreted and periplasmic proteins.</text>
        <dbReference type="EC" id="3.4.21.89"/>
    </reaction>
</comment>
<dbReference type="EC" id="3.4.21.89" evidence="4 15"/>
<sequence length="542" mass="60677">MNFAMVISTGLMVWKGLGLATNTESPIVVVLSGSMEPAFYRGDLLFLTNFPNVPYQIGDITVYKIPGQDIPIVHRVLETHTQNASLPTEQLLLTKGDNNSLDDIELYRGLRWLERKHIVGKVQGFLPYVGYATIAMNDFPQLKLDRLSTPSDRGFYTSSATTHDRPPLYDYDVTSASPTLSSATTGEFKANLGLRNKPPTAPFLSPNHILLCALHRWPCTTKLSMDGDAPFDTSDPRTRLALKLLRLQVLTPLSVLINVAANLVCALVISPSMADIMDLFPNGMTPKTEMVGFYMTVVYVLLIGFCVLLITARNTETKETLVNGVGLRLVVVNWLMTAWAALWALQLFIPSTIVLGIVALLLGWIMFSLVWYTPGGPLTRPFDSLFIHSPLKLWFLITLTLDFPLSLFIALEWNYPYTRPDVYARKQWEAFAFIVSMHAAGVLWVFFRQDLTITIGGLWIVLSILLRRPKGAPVFAALIIFAVLYPLTYISTMAWKRLRRHEENQGRIALPPDEEESVEGNHYPNGNGTQEDAAVWGGEERR</sequence>
<feature type="transmembrane region" description="Helical" evidence="15">
    <location>
        <begin position="348"/>
        <end position="372"/>
    </location>
</feature>
<reference evidence="18" key="1">
    <citation type="submission" date="2020-09" db="EMBL/GenBank/DDBJ databases">
        <title>Comparative genome analyses of four rice-infecting Rhizoctonia solani isolates reveal extensive enrichment of homogalacturonan modification genes.</title>
        <authorList>
            <person name="Lee D.-Y."/>
            <person name="Jeon J."/>
            <person name="Kim K.-T."/>
            <person name="Cheong K."/>
            <person name="Song H."/>
            <person name="Choi G."/>
            <person name="Ko J."/>
            <person name="Opiyo S.O."/>
            <person name="Zuo S."/>
            <person name="Madhav S."/>
            <person name="Lee Y.-H."/>
            <person name="Wang G.-L."/>
        </authorList>
    </citation>
    <scope>NUCLEOTIDE SEQUENCE</scope>
    <source>
        <strain evidence="18">AG1-IA WGL</strain>
    </source>
</reference>
<feature type="transmembrane region" description="Helical" evidence="15">
    <location>
        <begin position="427"/>
        <end position="446"/>
    </location>
</feature>
<feature type="transmembrane region" description="Helical" evidence="15">
    <location>
        <begin position="290"/>
        <end position="310"/>
    </location>
</feature>
<dbReference type="AlphaFoldDB" id="A0A8H7LSS4"/>
<keyword evidence="6 15" id="KW-0645">Protease</keyword>
<comment type="function">
    <text evidence="13">Catalytic component of the signal peptidase complex (SPC) which catalyzes the cleavage of N-terminal signal sequences from nascent proteins as they are translocated into the lumen of the endoplasmic reticulum. Specifically cleaves N-terminal signal peptides that contain a hydrophobic alpha-helix (h-region) shorter than 18-20 amino acids.</text>
</comment>
<evidence type="ECO:0000256" key="3">
    <source>
        <dbReference type="ARBA" id="ARBA00011035"/>
    </source>
</evidence>